<organism evidence="1 2">
    <name type="scientific">Dioscorea zingiberensis</name>
    <dbReference type="NCBI Taxonomy" id="325984"/>
    <lineage>
        <taxon>Eukaryota</taxon>
        <taxon>Viridiplantae</taxon>
        <taxon>Streptophyta</taxon>
        <taxon>Embryophyta</taxon>
        <taxon>Tracheophyta</taxon>
        <taxon>Spermatophyta</taxon>
        <taxon>Magnoliopsida</taxon>
        <taxon>Liliopsida</taxon>
        <taxon>Dioscoreales</taxon>
        <taxon>Dioscoreaceae</taxon>
        <taxon>Dioscorea</taxon>
    </lineage>
</organism>
<name>A0A9D5BTU5_9LILI</name>
<comment type="caution">
    <text evidence="1">The sequence shown here is derived from an EMBL/GenBank/DDBJ whole genome shotgun (WGS) entry which is preliminary data.</text>
</comment>
<evidence type="ECO:0000313" key="2">
    <source>
        <dbReference type="Proteomes" id="UP001085076"/>
    </source>
</evidence>
<proteinExistence type="predicted"/>
<dbReference type="AlphaFoldDB" id="A0A9D5BTU5"/>
<dbReference type="EMBL" id="JAGGNH010000076">
    <property type="protein sequence ID" value="KAJ0960505.1"/>
    <property type="molecule type" value="Genomic_DNA"/>
</dbReference>
<evidence type="ECO:0000313" key="1">
    <source>
        <dbReference type="EMBL" id="KAJ0960505.1"/>
    </source>
</evidence>
<dbReference type="OrthoDB" id="202851at2759"/>
<reference evidence="1 2" key="1">
    <citation type="journal article" date="2022" name="Hortic Res">
        <title>The genome of Dioscorea zingiberensis sheds light on the biosynthesis, origin and evolution of the medicinally important diosgenin saponins.</title>
        <authorList>
            <person name="Li Y."/>
            <person name="Tan C."/>
            <person name="Li Z."/>
            <person name="Guo J."/>
            <person name="Li S."/>
            <person name="Chen X."/>
            <person name="Wang C."/>
            <person name="Dai X."/>
            <person name="Yang H."/>
            <person name="Song W."/>
            <person name="Hou L."/>
            <person name="Xu J."/>
            <person name="Tong Z."/>
            <person name="Xu A."/>
            <person name="Yuan X."/>
            <person name="Wang W."/>
            <person name="Yang Q."/>
            <person name="Chen L."/>
            <person name="Sun Z."/>
            <person name="Wang K."/>
            <person name="Pan B."/>
            <person name="Chen J."/>
            <person name="Bao Y."/>
            <person name="Liu F."/>
            <person name="Qi X."/>
            <person name="Gang D.R."/>
            <person name="Wen J."/>
            <person name="Li J."/>
        </authorList>
    </citation>
    <scope>NUCLEOTIDE SEQUENCE [LARGE SCALE GENOMIC DNA]</scope>
    <source>
        <strain evidence="1">Dzin_1.0</strain>
    </source>
</reference>
<gene>
    <name evidence="1" type="ORF">J5N97_001640</name>
</gene>
<dbReference type="PANTHER" id="PTHR36058:SF1">
    <property type="entry name" value="NUCLEOPHOSMIN"/>
    <property type="match status" value="1"/>
</dbReference>
<protein>
    <submittedName>
        <fullName evidence="1">Uncharacterized protein</fullName>
    </submittedName>
</protein>
<dbReference type="Proteomes" id="UP001085076">
    <property type="component" value="Unassembled WGS sequence"/>
</dbReference>
<keyword evidence="2" id="KW-1185">Reference proteome</keyword>
<sequence>MEIHSLLRKKALFSPKKVLEFQIIEIVENVCNLKEGADWILRIDMVEKGDKLEVMGYLDTVVAELIV</sequence>
<dbReference type="PANTHER" id="PTHR36058">
    <property type="entry name" value="NUCLEOPHOSMIN"/>
    <property type="match status" value="1"/>
</dbReference>
<accession>A0A9D5BTU5</accession>